<organism evidence="14 15">
    <name type="scientific">Brassica carinata</name>
    <name type="common">Ethiopian mustard</name>
    <name type="synonym">Abyssinian cabbage</name>
    <dbReference type="NCBI Taxonomy" id="52824"/>
    <lineage>
        <taxon>Eukaryota</taxon>
        <taxon>Viridiplantae</taxon>
        <taxon>Streptophyta</taxon>
        <taxon>Embryophyta</taxon>
        <taxon>Tracheophyta</taxon>
        <taxon>Spermatophyta</taxon>
        <taxon>Magnoliopsida</taxon>
        <taxon>eudicotyledons</taxon>
        <taxon>Gunneridae</taxon>
        <taxon>Pentapetalae</taxon>
        <taxon>rosids</taxon>
        <taxon>malvids</taxon>
        <taxon>Brassicales</taxon>
        <taxon>Brassicaceae</taxon>
        <taxon>Brassiceae</taxon>
        <taxon>Brassica</taxon>
    </lineage>
</organism>
<reference evidence="14 15" key="1">
    <citation type="submission" date="2020-02" db="EMBL/GenBank/DDBJ databases">
        <authorList>
            <person name="Ma Q."/>
            <person name="Huang Y."/>
            <person name="Song X."/>
            <person name="Pei D."/>
        </authorList>
    </citation>
    <scope>NUCLEOTIDE SEQUENCE [LARGE SCALE GENOMIC DNA]</scope>
    <source>
        <strain evidence="14">Sxm20200214</strain>
        <tissue evidence="14">Leaf</tissue>
    </source>
</reference>
<keyword evidence="4" id="KW-0808">Transferase</keyword>
<keyword evidence="11" id="KW-0472">Membrane</keyword>
<dbReference type="PANTHER" id="PTHR47568:SF3">
    <property type="entry name" value="RING-TYPE E3 UBIQUITIN TRANSFERASE"/>
    <property type="match status" value="1"/>
</dbReference>
<keyword evidence="10" id="KW-1133">Transmembrane helix</keyword>
<evidence type="ECO:0000256" key="9">
    <source>
        <dbReference type="ARBA" id="ARBA00022833"/>
    </source>
</evidence>
<dbReference type="AlphaFoldDB" id="A0A8X7WSV6"/>
<keyword evidence="8" id="KW-0833">Ubl conjugation pathway</keyword>
<evidence type="ECO:0000256" key="7">
    <source>
        <dbReference type="ARBA" id="ARBA00022771"/>
    </source>
</evidence>
<dbReference type="GO" id="GO:0016567">
    <property type="term" value="P:protein ubiquitination"/>
    <property type="evidence" value="ECO:0007669"/>
    <property type="project" value="InterPro"/>
</dbReference>
<dbReference type="GO" id="GO:0061630">
    <property type="term" value="F:ubiquitin protein ligase activity"/>
    <property type="evidence" value="ECO:0007669"/>
    <property type="project" value="UniProtKB-EC"/>
</dbReference>
<evidence type="ECO:0000256" key="4">
    <source>
        <dbReference type="ARBA" id="ARBA00022679"/>
    </source>
</evidence>
<accession>A0A8X7WSV6</accession>
<keyword evidence="12" id="KW-0732">Signal</keyword>
<name>A0A8X7WSV6_BRACI</name>
<evidence type="ECO:0000256" key="3">
    <source>
        <dbReference type="ARBA" id="ARBA00012483"/>
    </source>
</evidence>
<evidence type="ECO:0000259" key="13">
    <source>
        <dbReference type="Pfam" id="PF12483"/>
    </source>
</evidence>
<evidence type="ECO:0000256" key="8">
    <source>
        <dbReference type="ARBA" id="ARBA00022786"/>
    </source>
</evidence>
<dbReference type="InterPro" id="IPR022170">
    <property type="entry name" value="MUL1-like"/>
</dbReference>
<sequence length="225" mass="24774">MTALAAAVCLGLGFLMRISSSSNKNKTTCELLRRAIPVNDLKGLGDCLENKQIKSATVLVSGTVGSTSTVENSCLGVFIMETVELDTKLDIEKINAFGKVVPGSKTISASRKEVPWYLDDGTARVYVCDYRLATGFYDTLKKYFSTEPVITFFKTLGHDGKEKLMRNDVDSKKKQQVLEIGTYLTVVGRAVRDRDGAPTIAEAYRFFNGNIELEEFVTNLELGSE</sequence>
<feature type="chain" id="PRO_5036447131" description="RING-type E3 ubiquitin transferase" evidence="12">
    <location>
        <begin position="22"/>
        <end position="225"/>
    </location>
</feature>
<dbReference type="PANTHER" id="PTHR47568">
    <property type="match status" value="1"/>
</dbReference>
<evidence type="ECO:0000256" key="2">
    <source>
        <dbReference type="ARBA" id="ARBA00004141"/>
    </source>
</evidence>
<evidence type="ECO:0000256" key="6">
    <source>
        <dbReference type="ARBA" id="ARBA00022723"/>
    </source>
</evidence>
<dbReference type="Proteomes" id="UP000886595">
    <property type="component" value="Unassembled WGS sequence"/>
</dbReference>
<evidence type="ECO:0000313" key="15">
    <source>
        <dbReference type="Proteomes" id="UP000886595"/>
    </source>
</evidence>
<evidence type="ECO:0000256" key="10">
    <source>
        <dbReference type="ARBA" id="ARBA00022989"/>
    </source>
</evidence>
<feature type="signal peptide" evidence="12">
    <location>
        <begin position="1"/>
        <end position="21"/>
    </location>
</feature>
<dbReference type="Pfam" id="PF12483">
    <property type="entry name" value="GIDE"/>
    <property type="match status" value="1"/>
</dbReference>
<dbReference type="GO" id="GO:0008270">
    <property type="term" value="F:zinc ion binding"/>
    <property type="evidence" value="ECO:0007669"/>
    <property type="project" value="UniProtKB-KW"/>
</dbReference>
<evidence type="ECO:0000256" key="12">
    <source>
        <dbReference type="SAM" id="SignalP"/>
    </source>
</evidence>
<keyword evidence="6" id="KW-0479">Metal-binding</keyword>
<evidence type="ECO:0000256" key="5">
    <source>
        <dbReference type="ARBA" id="ARBA00022692"/>
    </source>
</evidence>
<keyword evidence="9" id="KW-0862">Zinc</keyword>
<dbReference type="EMBL" id="JAAMPC010000001">
    <property type="protein sequence ID" value="KAG2335121.1"/>
    <property type="molecule type" value="Genomic_DNA"/>
</dbReference>
<evidence type="ECO:0000256" key="1">
    <source>
        <dbReference type="ARBA" id="ARBA00000900"/>
    </source>
</evidence>
<comment type="subcellular location">
    <subcellularLocation>
        <location evidence="2">Membrane</location>
        <topology evidence="2">Multi-pass membrane protein</topology>
    </subcellularLocation>
</comment>
<comment type="catalytic activity">
    <reaction evidence="1">
        <text>S-ubiquitinyl-[E2 ubiquitin-conjugating enzyme]-L-cysteine + [acceptor protein]-L-lysine = [E2 ubiquitin-conjugating enzyme]-L-cysteine + N(6)-ubiquitinyl-[acceptor protein]-L-lysine.</text>
        <dbReference type="EC" id="2.3.2.27"/>
    </reaction>
</comment>
<dbReference type="GO" id="GO:0016020">
    <property type="term" value="C:membrane"/>
    <property type="evidence" value="ECO:0007669"/>
    <property type="project" value="UniProtKB-SubCell"/>
</dbReference>
<gene>
    <name evidence="14" type="ORF">Bca52824_006301</name>
</gene>
<proteinExistence type="predicted"/>
<feature type="domain" description="E3 Ubiquitin ligase MUL1-like" evidence="13">
    <location>
        <begin position="103"/>
        <end position="202"/>
    </location>
</feature>
<evidence type="ECO:0000256" key="11">
    <source>
        <dbReference type="ARBA" id="ARBA00023136"/>
    </source>
</evidence>
<keyword evidence="15" id="KW-1185">Reference proteome</keyword>
<evidence type="ECO:0000313" key="14">
    <source>
        <dbReference type="EMBL" id="KAG2335121.1"/>
    </source>
</evidence>
<keyword evidence="7" id="KW-0863">Zinc-finger</keyword>
<protein>
    <recommendedName>
        <fullName evidence="3">RING-type E3 ubiquitin transferase</fullName>
        <ecNumber evidence="3">2.3.2.27</ecNumber>
    </recommendedName>
</protein>
<dbReference type="OrthoDB" id="1109331at2759"/>
<keyword evidence="5" id="KW-0812">Transmembrane</keyword>
<dbReference type="EC" id="2.3.2.27" evidence="3"/>
<dbReference type="InterPro" id="IPR044231">
    <property type="entry name" value="SP1/SPL1"/>
</dbReference>
<comment type="caution">
    <text evidence="14">The sequence shown here is derived from an EMBL/GenBank/DDBJ whole genome shotgun (WGS) entry which is preliminary data.</text>
</comment>